<evidence type="ECO:0008006" key="3">
    <source>
        <dbReference type="Google" id="ProtNLM"/>
    </source>
</evidence>
<proteinExistence type="predicted"/>
<feature type="non-terminal residue" evidence="1">
    <location>
        <position position="1"/>
    </location>
</feature>
<dbReference type="OrthoDB" id="7408914at2759"/>
<keyword evidence="2" id="KW-1185">Reference proteome</keyword>
<feature type="non-terminal residue" evidence="1">
    <location>
        <position position="114"/>
    </location>
</feature>
<dbReference type="AlphaFoldDB" id="A0A9Q0N155"/>
<accession>A0A9Q0N155</accession>
<evidence type="ECO:0000313" key="1">
    <source>
        <dbReference type="EMBL" id="KAJ6641705.1"/>
    </source>
</evidence>
<dbReference type="EMBL" id="WJQU01000002">
    <property type="protein sequence ID" value="KAJ6641705.1"/>
    <property type="molecule type" value="Genomic_DNA"/>
</dbReference>
<reference evidence="1" key="1">
    <citation type="submission" date="2022-07" db="EMBL/GenBank/DDBJ databases">
        <authorList>
            <person name="Trinca V."/>
            <person name="Uliana J.V.C."/>
            <person name="Torres T.T."/>
            <person name="Ward R.J."/>
            <person name="Monesi N."/>
        </authorList>
    </citation>
    <scope>NUCLEOTIDE SEQUENCE</scope>
    <source>
        <strain evidence="1">HSMRA1968</strain>
        <tissue evidence="1">Whole embryos</tissue>
    </source>
</reference>
<gene>
    <name evidence="1" type="ORF">Bhyg_06645</name>
</gene>
<comment type="caution">
    <text evidence="1">The sequence shown here is derived from an EMBL/GenBank/DDBJ whole genome shotgun (WGS) entry which is preliminary data.</text>
</comment>
<evidence type="ECO:0000313" key="2">
    <source>
        <dbReference type="Proteomes" id="UP001151699"/>
    </source>
</evidence>
<dbReference type="Proteomes" id="UP001151699">
    <property type="component" value="Chromosome B"/>
</dbReference>
<sequence>LVPAFYNRNSIRFKDKAFVERAWNNISRKLGYDANILKDRILKQSLLADHSNDSTPPKKTIKLHHPSHKFEAFGSFVSNSLQDLPQHKALEMVDRFTSDIVHALITYQMESSNS</sequence>
<name>A0A9Q0N155_9DIPT</name>
<protein>
    <recommendedName>
        <fullName evidence="3">MADF domain-containing protein</fullName>
    </recommendedName>
</protein>
<organism evidence="1 2">
    <name type="scientific">Pseudolycoriella hygida</name>
    <dbReference type="NCBI Taxonomy" id="35572"/>
    <lineage>
        <taxon>Eukaryota</taxon>
        <taxon>Metazoa</taxon>
        <taxon>Ecdysozoa</taxon>
        <taxon>Arthropoda</taxon>
        <taxon>Hexapoda</taxon>
        <taxon>Insecta</taxon>
        <taxon>Pterygota</taxon>
        <taxon>Neoptera</taxon>
        <taxon>Endopterygota</taxon>
        <taxon>Diptera</taxon>
        <taxon>Nematocera</taxon>
        <taxon>Sciaroidea</taxon>
        <taxon>Sciaridae</taxon>
        <taxon>Pseudolycoriella</taxon>
    </lineage>
</organism>